<dbReference type="PIRSF" id="PIRSF003078">
    <property type="entry name" value="GidB"/>
    <property type="match status" value="1"/>
</dbReference>
<dbReference type="GO" id="GO:0005829">
    <property type="term" value="C:cytosol"/>
    <property type="evidence" value="ECO:0007669"/>
    <property type="project" value="TreeGrafter"/>
</dbReference>
<dbReference type="SUPFAM" id="SSF53335">
    <property type="entry name" value="S-adenosyl-L-methionine-dependent methyltransferases"/>
    <property type="match status" value="1"/>
</dbReference>
<keyword evidence="3 6" id="KW-0489">Methyltransferase</keyword>
<proteinExistence type="inferred from homology"/>
<dbReference type="AlphaFoldDB" id="K1ULQ1"/>
<dbReference type="FunFam" id="3.40.50.150:FF:000041">
    <property type="entry name" value="Ribosomal RNA small subunit methyltransferase G"/>
    <property type="match status" value="1"/>
</dbReference>
<dbReference type="Pfam" id="PF02527">
    <property type="entry name" value="GidB"/>
    <property type="match status" value="1"/>
</dbReference>
<dbReference type="NCBIfam" id="TIGR00138">
    <property type="entry name" value="rsmG_gidB"/>
    <property type="match status" value="1"/>
</dbReference>
<dbReference type="GO" id="GO:0070043">
    <property type="term" value="F:rRNA (guanine-N7-)-methyltransferase activity"/>
    <property type="evidence" value="ECO:0007669"/>
    <property type="project" value="TreeGrafter"/>
</dbReference>
<evidence type="ECO:0000256" key="1">
    <source>
        <dbReference type="ARBA" id="ARBA00022490"/>
    </source>
</evidence>
<reference evidence="6" key="1">
    <citation type="journal article" date="2013" name="Environ. Microbiol.">
        <title>Microbiota from the distal guts of lean and obese adolescents exhibit partial functional redundancy besides clear differences in community structure.</title>
        <authorList>
            <person name="Ferrer M."/>
            <person name="Ruiz A."/>
            <person name="Lanza F."/>
            <person name="Haange S.B."/>
            <person name="Oberbach A."/>
            <person name="Till H."/>
            <person name="Bargiela R."/>
            <person name="Campoy C."/>
            <person name="Segura M.T."/>
            <person name="Richter M."/>
            <person name="von Bergen M."/>
            <person name="Seifert J."/>
            <person name="Suarez A."/>
        </authorList>
    </citation>
    <scope>NUCLEOTIDE SEQUENCE</scope>
</reference>
<sequence length="218" mass="24145">GVKIDDDAFKRFDIYAELLFETNKKFNLTAITEPDDMTVKHFADCLSVFKYVDFKEGARLIDVGTGAGFPGLVLLLARPDLDVTFLDGTGKKLAFIESVLSKVGLNGNILHSRAEEAGKDPLYREKFDFATARAVASLPVLCEYCIPFIKKGGSFISMKSAFSDDEIFSASASLRILGGKIESDNVFDLVENTRRRILIIKKISQTPPKYPRASAKNF</sequence>
<keyword evidence="1" id="KW-0963">Cytoplasm</keyword>
<dbReference type="InterPro" id="IPR003682">
    <property type="entry name" value="rRNA_ssu_MeTfrase_G"/>
</dbReference>
<feature type="non-terminal residue" evidence="6">
    <location>
        <position position="1"/>
    </location>
</feature>
<comment type="caution">
    <text evidence="6">The sequence shown here is derived from an EMBL/GenBank/DDBJ whole genome shotgun (WGS) entry which is preliminary data.</text>
</comment>
<dbReference type="HAMAP" id="MF_00074">
    <property type="entry name" value="16SrRNA_methyltr_G"/>
    <property type="match status" value="1"/>
</dbReference>
<organism evidence="6">
    <name type="scientific">human gut metagenome</name>
    <dbReference type="NCBI Taxonomy" id="408170"/>
    <lineage>
        <taxon>unclassified sequences</taxon>
        <taxon>metagenomes</taxon>
        <taxon>organismal metagenomes</taxon>
    </lineage>
</organism>
<evidence type="ECO:0000256" key="3">
    <source>
        <dbReference type="ARBA" id="ARBA00022603"/>
    </source>
</evidence>
<gene>
    <name evidence="6" type="ORF">LEA_00628</name>
</gene>
<dbReference type="PANTHER" id="PTHR31760:SF0">
    <property type="entry name" value="S-ADENOSYL-L-METHIONINE-DEPENDENT METHYLTRANSFERASES SUPERFAMILY PROTEIN"/>
    <property type="match status" value="1"/>
</dbReference>
<keyword evidence="4 6" id="KW-0808">Transferase</keyword>
<dbReference type="PANTHER" id="PTHR31760">
    <property type="entry name" value="S-ADENOSYL-L-METHIONINE-DEPENDENT METHYLTRANSFERASES SUPERFAMILY PROTEIN"/>
    <property type="match status" value="1"/>
</dbReference>
<evidence type="ECO:0000256" key="2">
    <source>
        <dbReference type="ARBA" id="ARBA00022552"/>
    </source>
</evidence>
<evidence type="ECO:0000256" key="4">
    <source>
        <dbReference type="ARBA" id="ARBA00022679"/>
    </source>
</evidence>
<name>K1ULQ1_9ZZZZ</name>
<accession>K1ULQ1</accession>
<dbReference type="InterPro" id="IPR029063">
    <property type="entry name" value="SAM-dependent_MTases_sf"/>
</dbReference>
<keyword evidence="5" id="KW-0949">S-adenosyl-L-methionine</keyword>
<keyword evidence="2" id="KW-0698">rRNA processing</keyword>
<evidence type="ECO:0000313" key="6">
    <source>
        <dbReference type="EMBL" id="EKC81164.1"/>
    </source>
</evidence>
<protein>
    <submittedName>
        <fullName evidence="6">16S rRNA methyltransferase GidB</fullName>
    </submittedName>
</protein>
<dbReference type="Gene3D" id="3.40.50.150">
    <property type="entry name" value="Vaccinia Virus protein VP39"/>
    <property type="match status" value="1"/>
</dbReference>
<evidence type="ECO:0000256" key="5">
    <source>
        <dbReference type="ARBA" id="ARBA00022691"/>
    </source>
</evidence>
<dbReference type="EMBL" id="AJWY01000448">
    <property type="protein sequence ID" value="EKC81164.1"/>
    <property type="molecule type" value="Genomic_DNA"/>
</dbReference>